<feature type="region of interest" description="Disordered" evidence="1">
    <location>
        <begin position="1"/>
        <end position="20"/>
    </location>
</feature>
<dbReference type="RefSeq" id="XP_031377699.1">
    <property type="nucleotide sequence ID" value="XM_031521839.1"/>
</dbReference>
<gene>
    <name evidence="3" type="primary">LOC116193087</name>
</gene>
<dbReference type="GeneID" id="116193087"/>
<reference evidence="3" key="2">
    <citation type="submission" date="2025-08" db="UniProtKB">
        <authorList>
            <consortium name="RefSeq"/>
        </authorList>
    </citation>
    <scope>IDENTIFICATION</scope>
    <source>
        <tissue evidence="3">Leaf</tissue>
    </source>
</reference>
<dbReference type="AlphaFoldDB" id="A0A6P8C582"/>
<dbReference type="Proteomes" id="UP000515151">
    <property type="component" value="Chromosome 1"/>
</dbReference>
<reference evidence="2" key="1">
    <citation type="journal article" date="2020" name="Plant Biotechnol. J.">
        <title>The pomegranate (Punica granatum L.) draft genome dissects genetic divergence between soft- and hard-seeded cultivars.</title>
        <authorList>
            <person name="Luo X."/>
            <person name="Li H."/>
            <person name="Wu Z."/>
            <person name="Yao W."/>
            <person name="Zhao P."/>
            <person name="Cao D."/>
            <person name="Yu H."/>
            <person name="Li K."/>
            <person name="Poudel K."/>
            <person name="Zhao D."/>
            <person name="Zhang F."/>
            <person name="Xia X."/>
            <person name="Chen L."/>
            <person name="Wang Q."/>
            <person name="Jing D."/>
            <person name="Cao S."/>
        </authorList>
    </citation>
    <scope>NUCLEOTIDE SEQUENCE [LARGE SCALE GENOMIC DNA]</scope>
    <source>
        <strain evidence="2">cv. Tunisia</strain>
    </source>
</reference>
<evidence type="ECO:0000313" key="2">
    <source>
        <dbReference type="Proteomes" id="UP000515151"/>
    </source>
</evidence>
<evidence type="ECO:0000256" key="1">
    <source>
        <dbReference type="SAM" id="MobiDB-lite"/>
    </source>
</evidence>
<sequence>MEELKEVVSYSSSPSSSSTSFPAELFGLKLTTPSSSPENVFSSIFPPPSKVQAGEFPKFELNANKQYFVEDGWNIKPVKSEDNLKSNQSGTQSIQKEDASYIYQERNLQPMNLSSSIYYGGREMYSNPNNKQDPALNFISLENNGEDDSGSASRGDWWQGQTIVAG</sequence>
<dbReference type="PANTHER" id="PTHR33738">
    <property type="entry name" value="EMB|CAB82975.1"/>
    <property type="match status" value="1"/>
</dbReference>
<organism evidence="2 3">
    <name type="scientific">Punica granatum</name>
    <name type="common">Pomegranate</name>
    <dbReference type="NCBI Taxonomy" id="22663"/>
    <lineage>
        <taxon>Eukaryota</taxon>
        <taxon>Viridiplantae</taxon>
        <taxon>Streptophyta</taxon>
        <taxon>Embryophyta</taxon>
        <taxon>Tracheophyta</taxon>
        <taxon>Spermatophyta</taxon>
        <taxon>Magnoliopsida</taxon>
        <taxon>eudicotyledons</taxon>
        <taxon>Gunneridae</taxon>
        <taxon>Pentapetalae</taxon>
        <taxon>rosids</taxon>
        <taxon>malvids</taxon>
        <taxon>Myrtales</taxon>
        <taxon>Lythraceae</taxon>
        <taxon>Punica</taxon>
    </lineage>
</organism>
<feature type="compositionally biased region" description="Polar residues" evidence="1">
    <location>
        <begin position="85"/>
        <end position="94"/>
    </location>
</feature>
<protein>
    <submittedName>
        <fullName evidence="3">Uncharacterized protein LOC116193087 isoform X1</fullName>
    </submittedName>
</protein>
<proteinExistence type="predicted"/>
<feature type="region of interest" description="Disordered" evidence="1">
    <location>
        <begin position="79"/>
        <end position="98"/>
    </location>
</feature>
<accession>A0A6P8C582</accession>
<dbReference type="PANTHER" id="PTHR33738:SF1">
    <property type="entry name" value="PLANT_T7H20-70 PROTEIN"/>
    <property type="match status" value="1"/>
</dbReference>
<feature type="compositionally biased region" description="Low complexity" evidence="1">
    <location>
        <begin position="9"/>
        <end position="20"/>
    </location>
</feature>
<feature type="region of interest" description="Disordered" evidence="1">
    <location>
        <begin position="122"/>
        <end position="166"/>
    </location>
</feature>
<keyword evidence="2" id="KW-1185">Reference proteome</keyword>
<dbReference type="OrthoDB" id="1423981at2759"/>
<name>A0A6P8C582_PUNGR</name>
<evidence type="ECO:0000313" key="3">
    <source>
        <dbReference type="RefSeq" id="XP_031377699.1"/>
    </source>
</evidence>